<dbReference type="Proteomes" id="UP000009236">
    <property type="component" value="Chromosome"/>
</dbReference>
<evidence type="ECO:0000259" key="1">
    <source>
        <dbReference type="PROSITE" id="PS51186"/>
    </source>
</evidence>
<dbReference type="Pfam" id="PF00583">
    <property type="entry name" value="Acetyltransf_1"/>
    <property type="match status" value="1"/>
</dbReference>
<dbReference type="GO" id="GO:0016747">
    <property type="term" value="F:acyltransferase activity, transferring groups other than amino-acyl groups"/>
    <property type="evidence" value="ECO:0007669"/>
    <property type="project" value="InterPro"/>
</dbReference>
<accession>F6FVF9</accession>
<dbReference type="STRING" id="743718.Isova_1634"/>
<name>F6FVF9_ISOV2</name>
<proteinExistence type="predicted"/>
<gene>
    <name evidence="2" type="ordered locus">Isova_1634</name>
</gene>
<dbReference type="HOGENOM" id="CLU_969011_0_0_11"/>
<keyword evidence="3" id="KW-1185">Reference proteome</keyword>
<dbReference type="InterPro" id="IPR000182">
    <property type="entry name" value="GNAT_dom"/>
</dbReference>
<organism evidence="3">
    <name type="scientific">Isoptericola variabilis (strain 225)</name>
    <dbReference type="NCBI Taxonomy" id="743718"/>
    <lineage>
        <taxon>Bacteria</taxon>
        <taxon>Bacillati</taxon>
        <taxon>Actinomycetota</taxon>
        <taxon>Actinomycetes</taxon>
        <taxon>Micrococcales</taxon>
        <taxon>Promicromonosporaceae</taxon>
        <taxon>Isoptericola</taxon>
    </lineage>
</organism>
<keyword evidence="2" id="KW-0808">Transferase</keyword>
<dbReference type="AlphaFoldDB" id="F6FVF9"/>
<dbReference type="RefSeq" id="WP_013838778.1">
    <property type="nucleotide sequence ID" value="NC_015588.1"/>
</dbReference>
<dbReference type="InterPro" id="IPR016181">
    <property type="entry name" value="Acyl_CoA_acyltransferase"/>
</dbReference>
<feature type="domain" description="N-acetyltransferase" evidence="1">
    <location>
        <begin position="149"/>
        <end position="287"/>
    </location>
</feature>
<dbReference type="PROSITE" id="PS51186">
    <property type="entry name" value="GNAT"/>
    <property type="match status" value="1"/>
</dbReference>
<sequence>MSLQLEAGRIALAGVDLPARWATHPVVVAENVRRGWDATHVWFDDDALLARLRWRARTDGEAPDVPFAVEHDDAGVSLLAVGEPDAAARLVLDADAQLRADGRALGPVTRTSVPRGTHRALAALAAARGVDAPAPFDRPPSGAWDWLGTTAEPPAQPGEDRVVELAGEDGRAEVAECLAVAHPHGELPVDEPRSRWFGWRDHDGVLRGVVGASRRVPGQPWVLGSVGTDPAWRGRGIAAAVTAVATREGLAEAPMVTLGMYADNDTARRLYRRLGYEVAQEFESWRP</sequence>
<dbReference type="KEGG" id="iva:Isova_1634"/>
<dbReference type="SUPFAM" id="SSF55729">
    <property type="entry name" value="Acyl-CoA N-acyltransferases (Nat)"/>
    <property type="match status" value="1"/>
</dbReference>
<dbReference type="eggNOG" id="COG0456">
    <property type="taxonomic scope" value="Bacteria"/>
</dbReference>
<evidence type="ECO:0000313" key="3">
    <source>
        <dbReference type="Proteomes" id="UP000009236"/>
    </source>
</evidence>
<reference evidence="2 3" key="1">
    <citation type="submission" date="2011-05" db="EMBL/GenBank/DDBJ databases">
        <title>Complete sequence of Isoptericola variabilis 225.</title>
        <authorList>
            <consortium name="US DOE Joint Genome Institute"/>
            <person name="Lucas S."/>
            <person name="Han J."/>
            <person name="Lapidus A."/>
            <person name="Cheng J.-F."/>
            <person name="Goodwin L."/>
            <person name="Pitluck S."/>
            <person name="Peters L."/>
            <person name="Mikhailova N."/>
            <person name="Zeytun A."/>
            <person name="Han C."/>
            <person name="Tapia R."/>
            <person name="Land M."/>
            <person name="Hauser L."/>
            <person name="Kyrpides N."/>
            <person name="Ivanova N."/>
            <person name="Pagani I."/>
            <person name="Siebers A."/>
            <person name="Allgaier M."/>
            <person name="Thelen M."/>
            <person name="Hugenholtz P."/>
            <person name="Gladden J."/>
            <person name="Woyke T."/>
        </authorList>
    </citation>
    <scope>NUCLEOTIDE SEQUENCE [LARGE SCALE GENOMIC DNA]</scope>
    <source>
        <strain evidence="3">225</strain>
    </source>
</reference>
<dbReference type="Gene3D" id="3.40.630.30">
    <property type="match status" value="1"/>
</dbReference>
<evidence type="ECO:0000313" key="2">
    <source>
        <dbReference type="EMBL" id="AEG44386.1"/>
    </source>
</evidence>
<dbReference type="EMBL" id="CP002810">
    <property type="protein sequence ID" value="AEG44386.1"/>
    <property type="molecule type" value="Genomic_DNA"/>
</dbReference>
<protein>
    <submittedName>
        <fullName evidence="2">GCN5-related N-acetyltransferase</fullName>
    </submittedName>
</protein>